<gene>
    <name evidence="1" type="ORF">XV92_04675</name>
</gene>
<accession>A0A0Q0PUY2</accession>
<dbReference type="Pfam" id="PF06950">
    <property type="entry name" value="DUF1293"/>
    <property type="match status" value="1"/>
</dbReference>
<evidence type="ECO:0000313" key="1">
    <source>
        <dbReference type="EMBL" id="KQB03370.1"/>
    </source>
</evidence>
<organism evidence="1 2">
    <name type="scientific">Vibrio metoecus</name>
    <dbReference type="NCBI Taxonomy" id="1481663"/>
    <lineage>
        <taxon>Bacteria</taxon>
        <taxon>Pseudomonadati</taxon>
        <taxon>Pseudomonadota</taxon>
        <taxon>Gammaproteobacteria</taxon>
        <taxon>Vibrionales</taxon>
        <taxon>Vibrionaceae</taxon>
        <taxon>Vibrio</taxon>
    </lineage>
</organism>
<dbReference type="Proteomes" id="UP000050491">
    <property type="component" value="Unassembled WGS sequence"/>
</dbReference>
<dbReference type="AlphaFoldDB" id="A0A0Q0PUY2"/>
<name>A0A0Q0PUY2_VIBMT</name>
<dbReference type="InterPro" id="IPR009712">
    <property type="entry name" value="Vibrio_phage_Vf33_Vpf117"/>
</dbReference>
<dbReference type="OrthoDB" id="5902916at2"/>
<dbReference type="EMBL" id="LBGP01000007">
    <property type="protein sequence ID" value="KQB03370.1"/>
    <property type="molecule type" value="Genomic_DNA"/>
</dbReference>
<reference evidence="1 2" key="1">
    <citation type="journal article" date="2015" name="Genome Biol. Evol.">
        <title>The Dynamics of Genetic Interactions between Vibrio metoecus and Vibrio cholerae, Two Close Relatives Co-Occurring in the Environment.</title>
        <authorList>
            <person name="Orata F.D."/>
            <person name="Kirchberger P.C."/>
            <person name="Meheust R."/>
            <person name="Barlow E.J."/>
            <person name="Tarr C.L."/>
            <person name="Boucher Y."/>
        </authorList>
    </citation>
    <scope>NUCLEOTIDE SEQUENCE [LARGE SCALE GENOMIC DNA]</scope>
    <source>
        <strain evidence="1 2">YB5B04</strain>
    </source>
</reference>
<dbReference type="PATRIC" id="fig|1481663.12.peg.3454"/>
<comment type="caution">
    <text evidence="1">The sequence shown here is derived from an EMBL/GenBank/DDBJ whole genome shotgun (WGS) entry which is preliminary data.</text>
</comment>
<evidence type="ECO:0000313" key="2">
    <source>
        <dbReference type="Proteomes" id="UP000050491"/>
    </source>
</evidence>
<protein>
    <submittedName>
        <fullName evidence="1">VSK-int</fullName>
    </submittedName>
</protein>
<proteinExistence type="predicted"/>
<dbReference type="RefSeq" id="WP_055064283.1">
    <property type="nucleotide sequence ID" value="NZ_JBANQT010000002.1"/>
</dbReference>
<sequence>MAIITGIVVKGFPKSGTTIAELNVLRPVETVNVEKFNQHGIGLNTDIPYNKQPLRIEPSYAKRLIETRAFVPNREYDIRFGSNPDDPLEVVAVELIPKDEDLKKFMAESLKK</sequence>